<dbReference type="GO" id="GO:0005737">
    <property type="term" value="C:cytoplasm"/>
    <property type="evidence" value="ECO:0007669"/>
    <property type="project" value="TreeGrafter"/>
</dbReference>
<keyword evidence="2" id="KW-0012">Acyltransferase</keyword>
<dbReference type="PANTHER" id="PTHR43792:SF8">
    <property type="entry name" value="[RIBOSOMAL PROTEIN US5]-ALANINE N-ACETYLTRANSFERASE"/>
    <property type="match status" value="1"/>
</dbReference>
<name>A0A1H4IA90_STRMJ</name>
<dbReference type="GO" id="GO:0008999">
    <property type="term" value="F:protein-N-terminal-alanine acetyltransferase activity"/>
    <property type="evidence" value="ECO:0007669"/>
    <property type="project" value="TreeGrafter"/>
</dbReference>
<dbReference type="RefSeq" id="WP_093459595.1">
    <property type="nucleotide sequence ID" value="NZ_FNST01000001.1"/>
</dbReference>
<dbReference type="InterPro" id="IPR000182">
    <property type="entry name" value="GNAT_dom"/>
</dbReference>
<dbReference type="Pfam" id="PF13302">
    <property type="entry name" value="Acetyltransf_3"/>
    <property type="match status" value="1"/>
</dbReference>
<comment type="similarity">
    <text evidence="3">Belongs to the acetyltransferase family. RimJ subfamily.</text>
</comment>
<protein>
    <submittedName>
        <fullName evidence="5">Ribosomal-protein-alanine N-acetyltransferase</fullName>
    </submittedName>
</protein>
<dbReference type="Proteomes" id="UP000198609">
    <property type="component" value="Unassembled WGS sequence"/>
</dbReference>
<gene>
    <name evidence="5" type="ORF">SAMN04490356_0180</name>
</gene>
<dbReference type="InterPro" id="IPR016181">
    <property type="entry name" value="Acyl_CoA_acyltransferase"/>
</dbReference>
<proteinExistence type="inferred from homology"/>
<dbReference type="PROSITE" id="PS51186">
    <property type="entry name" value="GNAT"/>
    <property type="match status" value="1"/>
</dbReference>
<evidence type="ECO:0000313" key="5">
    <source>
        <dbReference type="EMBL" id="SEB30248.1"/>
    </source>
</evidence>
<dbReference type="EMBL" id="FNST01000001">
    <property type="protein sequence ID" value="SEB30248.1"/>
    <property type="molecule type" value="Genomic_DNA"/>
</dbReference>
<accession>A0A1H4IA90</accession>
<keyword evidence="6" id="KW-1185">Reference proteome</keyword>
<dbReference type="SUPFAM" id="SSF55729">
    <property type="entry name" value="Acyl-CoA N-acyltransferases (Nat)"/>
    <property type="match status" value="1"/>
</dbReference>
<keyword evidence="1 5" id="KW-0808">Transferase</keyword>
<dbReference type="InterPro" id="IPR051531">
    <property type="entry name" value="N-acetyltransferase"/>
</dbReference>
<evidence type="ECO:0000256" key="3">
    <source>
        <dbReference type="ARBA" id="ARBA00038502"/>
    </source>
</evidence>
<feature type="domain" description="N-acetyltransferase" evidence="4">
    <location>
        <begin position="13"/>
        <end position="180"/>
    </location>
</feature>
<evidence type="ECO:0000256" key="2">
    <source>
        <dbReference type="ARBA" id="ARBA00023315"/>
    </source>
</evidence>
<evidence type="ECO:0000313" key="6">
    <source>
        <dbReference type="Proteomes" id="UP000198609"/>
    </source>
</evidence>
<sequence>MAITSYLSQGPRVVIRHVRRQDYDELTALAQESAEMLSRWLGARESTVEVFEGYLKRFEQPTHEGFVICLRNTGAIVGGVNINNIVRGALQSGTLGYTAYASTTGRGYMTEGLWLVIQHAFVELGLHRLEANIQPDNITSLNLVKRLGFQREGYSAAFQCINGEWRDHERWAITAGMADTTARPTNQDQLR</sequence>
<dbReference type="Gene3D" id="3.40.630.30">
    <property type="match status" value="1"/>
</dbReference>
<dbReference type="AlphaFoldDB" id="A0A1H4IA90"/>
<evidence type="ECO:0000256" key="1">
    <source>
        <dbReference type="ARBA" id="ARBA00022679"/>
    </source>
</evidence>
<organism evidence="5 6">
    <name type="scientific">Streptomyces melanosporofaciens</name>
    <dbReference type="NCBI Taxonomy" id="67327"/>
    <lineage>
        <taxon>Bacteria</taxon>
        <taxon>Bacillati</taxon>
        <taxon>Actinomycetota</taxon>
        <taxon>Actinomycetes</taxon>
        <taxon>Kitasatosporales</taxon>
        <taxon>Streptomycetaceae</taxon>
        <taxon>Streptomyces</taxon>
        <taxon>Streptomyces violaceusniger group</taxon>
    </lineage>
</organism>
<reference evidence="6" key="1">
    <citation type="submission" date="2016-10" db="EMBL/GenBank/DDBJ databases">
        <authorList>
            <person name="Varghese N."/>
            <person name="Submissions S."/>
        </authorList>
    </citation>
    <scope>NUCLEOTIDE SEQUENCE [LARGE SCALE GENOMIC DNA]</scope>
    <source>
        <strain evidence="6">DSM 40318</strain>
    </source>
</reference>
<dbReference type="PANTHER" id="PTHR43792">
    <property type="entry name" value="GNAT FAMILY, PUTATIVE (AFU_ORTHOLOGUE AFUA_3G00765)-RELATED-RELATED"/>
    <property type="match status" value="1"/>
</dbReference>
<evidence type="ECO:0000259" key="4">
    <source>
        <dbReference type="PROSITE" id="PS51186"/>
    </source>
</evidence>